<name>A0A2S2NKC6_SCHGA</name>
<protein>
    <submittedName>
        <fullName evidence="1">Uncharacterized protein</fullName>
    </submittedName>
</protein>
<organism evidence="1">
    <name type="scientific">Schizaphis graminum</name>
    <name type="common">Green bug aphid</name>
    <dbReference type="NCBI Taxonomy" id="13262"/>
    <lineage>
        <taxon>Eukaryota</taxon>
        <taxon>Metazoa</taxon>
        <taxon>Ecdysozoa</taxon>
        <taxon>Arthropoda</taxon>
        <taxon>Hexapoda</taxon>
        <taxon>Insecta</taxon>
        <taxon>Pterygota</taxon>
        <taxon>Neoptera</taxon>
        <taxon>Paraneoptera</taxon>
        <taxon>Hemiptera</taxon>
        <taxon>Sternorrhyncha</taxon>
        <taxon>Aphidomorpha</taxon>
        <taxon>Aphidoidea</taxon>
        <taxon>Aphididae</taxon>
        <taxon>Aphidini</taxon>
        <taxon>Schizaphis</taxon>
    </lineage>
</organism>
<evidence type="ECO:0000313" key="1">
    <source>
        <dbReference type="EMBL" id="MBY17372.1"/>
    </source>
</evidence>
<dbReference type="AlphaFoldDB" id="A0A2S2NKC6"/>
<reference evidence="1" key="1">
    <citation type="submission" date="2018-04" db="EMBL/GenBank/DDBJ databases">
        <title>Transcriptome of Schizaphis graminum biotype I.</title>
        <authorList>
            <person name="Scully E.D."/>
            <person name="Geib S.M."/>
            <person name="Palmer N.A."/>
            <person name="Koch K."/>
            <person name="Bradshaw J."/>
            <person name="Heng-Moss T."/>
            <person name="Sarath G."/>
        </authorList>
    </citation>
    <scope>NUCLEOTIDE SEQUENCE</scope>
</reference>
<proteinExistence type="predicted"/>
<sequence>MPRIPRNWIKTADDPKTTMVRRFAPKRQKRIEKKMCSPPQAADPQNNTLLYVMFATQLRSTIRPHTGRTYCYARPETENDYILIINYNTIVDNYITSHCIVGCSRDNY</sequence>
<gene>
    <name evidence="1" type="ORF">g.24108</name>
</gene>
<accession>A0A2S2NKC6</accession>
<dbReference type="EMBL" id="GGMR01004753">
    <property type="protein sequence ID" value="MBY17372.1"/>
    <property type="molecule type" value="Transcribed_RNA"/>
</dbReference>